<dbReference type="Proteomes" id="UP000658733">
    <property type="component" value="Unassembled WGS sequence"/>
</dbReference>
<evidence type="ECO:0000256" key="7">
    <source>
        <dbReference type="ARBA" id="ARBA00022723"/>
    </source>
</evidence>
<organism evidence="17 18">
    <name type="scientific">Methanobrevibacter arboriphilus</name>
    <dbReference type="NCBI Taxonomy" id="39441"/>
    <lineage>
        <taxon>Archaea</taxon>
        <taxon>Methanobacteriati</taxon>
        <taxon>Methanobacteriota</taxon>
        <taxon>Methanomada group</taxon>
        <taxon>Methanobacteria</taxon>
        <taxon>Methanobacteriales</taxon>
        <taxon>Methanobacteriaceae</taxon>
        <taxon>Methanobrevibacter</taxon>
    </lineage>
</organism>
<dbReference type="InterPro" id="IPR011766">
    <property type="entry name" value="TPP_enzyme_TPP-bd"/>
</dbReference>
<dbReference type="GO" id="GO:0009097">
    <property type="term" value="P:isoleucine biosynthetic process"/>
    <property type="evidence" value="ECO:0007669"/>
    <property type="project" value="UniProtKB-UniPathway"/>
</dbReference>
<keyword evidence="6 13" id="KW-0808">Transferase</keyword>
<dbReference type="InterPro" id="IPR039368">
    <property type="entry name" value="AHAS_TPP"/>
</dbReference>
<keyword evidence="9 13" id="KW-0460">Magnesium</keyword>
<reference evidence="17" key="1">
    <citation type="submission" date="2020-10" db="EMBL/GenBank/DDBJ databases">
        <title>Dehalococcoides mccartyi of a TCE/Cr reducing biochatode.</title>
        <authorList>
            <person name="Matturro B."/>
        </authorList>
    </citation>
    <scope>NUCLEOTIDE SEQUENCE</scope>
    <source>
        <strain evidence="17">Bin4</strain>
    </source>
</reference>
<keyword evidence="10 13" id="KW-0786">Thiamine pyrophosphate</keyword>
<protein>
    <recommendedName>
        <fullName evidence="13">Acetolactate synthase</fullName>
        <ecNumber evidence="13">2.2.1.6</ecNumber>
    </recommendedName>
</protein>
<dbReference type="RefSeq" id="WP_278523179.1">
    <property type="nucleotide sequence ID" value="NZ_JADIIN010000054.1"/>
</dbReference>
<dbReference type="GO" id="GO:0050660">
    <property type="term" value="F:flavin adenine dinucleotide binding"/>
    <property type="evidence" value="ECO:0007669"/>
    <property type="project" value="InterPro"/>
</dbReference>
<feature type="domain" description="Thiamine pyrophosphate enzyme N-terminal TPP-binding" evidence="16">
    <location>
        <begin position="1"/>
        <end position="114"/>
    </location>
</feature>
<evidence type="ECO:0000256" key="12">
    <source>
        <dbReference type="ARBA" id="ARBA00048670"/>
    </source>
</evidence>
<comment type="cofactor">
    <cofactor evidence="13">
        <name>thiamine diphosphate</name>
        <dbReference type="ChEBI" id="CHEBI:58937"/>
    </cofactor>
    <text evidence="13">Binds 1 thiamine pyrophosphate per subunit.</text>
</comment>
<dbReference type="Pfam" id="PF02776">
    <property type="entry name" value="TPP_enzyme_N"/>
    <property type="match status" value="1"/>
</dbReference>
<keyword evidence="4 13" id="KW-0028">Amino-acid biosynthesis</keyword>
<evidence type="ECO:0000256" key="11">
    <source>
        <dbReference type="ARBA" id="ARBA00023304"/>
    </source>
</evidence>
<proteinExistence type="inferred from homology"/>
<comment type="cofactor">
    <cofactor evidence="13">
        <name>Mg(2+)</name>
        <dbReference type="ChEBI" id="CHEBI:18420"/>
    </cofactor>
    <text evidence="13">Binds 1 Mg(2+) ion per subunit.</text>
</comment>
<dbReference type="InterPro" id="IPR012846">
    <property type="entry name" value="Acetolactate_synth_lsu"/>
</dbReference>
<accession>A0A843ADA6</accession>
<comment type="caution">
    <text evidence="17">The sequence shown here is derived from an EMBL/GenBank/DDBJ whole genome shotgun (WGS) entry which is preliminary data.</text>
</comment>
<dbReference type="InterPro" id="IPR000399">
    <property type="entry name" value="TPP-bd_CS"/>
</dbReference>
<dbReference type="Gene3D" id="3.40.50.970">
    <property type="match status" value="2"/>
</dbReference>
<evidence type="ECO:0000313" key="17">
    <source>
        <dbReference type="EMBL" id="MBF4469002.1"/>
    </source>
</evidence>
<dbReference type="CDD" id="cd02015">
    <property type="entry name" value="TPP_AHAS"/>
    <property type="match status" value="1"/>
</dbReference>
<keyword evidence="7 13" id="KW-0479">Metal-binding</keyword>
<keyword evidence="8" id="KW-0274">FAD</keyword>
<dbReference type="EMBL" id="JADIIN010000054">
    <property type="protein sequence ID" value="MBF4469002.1"/>
    <property type="molecule type" value="Genomic_DNA"/>
</dbReference>
<comment type="similarity">
    <text evidence="3 13">Belongs to the TPP enzyme family.</text>
</comment>
<evidence type="ECO:0000256" key="13">
    <source>
        <dbReference type="RuleBase" id="RU003591"/>
    </source>
</evidence>
<dbReference type="PROSITE" id="PS00187">
    <property type="entry name" value="TPP_ENZYMES"/>
    <property type="match status" value="1"/>
</dbReference>
<evidence type="ECO:0000256" key="10">
    <source>
        <dbReference type="ARBA" id="ARBA00023052"/>
    </source>
</evidence>
<dbReference type="NCBIfam" id="NF004919">
    <property type="entry name" value="PRK06276.1"/>
    <property type="match status" value="1"/>
</dbReference>
<dbReference type="AlphaFoldDB" id="A0A843ADA6"/>
<dbReference type="GO" id="GO:0000287">
    <property type="term" value="F:magnesium ion binding"/>
    <property type="evidence" value="ECO:0007669"/>
    <property type="project" value="UniProtKB-UniRule"/>
</dbReference>
<evidence type="ECO:0000256" key="6">
    <source>
        <dbReference type="ARBA" id="ARBA00022679"/>
    </source>
</evidence>
<dbReference type="SUPFAM" id="SSF52518">
    <property type="entry name" value="Thiamin diphosphate-binding fold (THDP-binding)"/>
    <property type="match status" value="2"/>
</dbReference>
<dbReference type="GO" id="GO:0005948">
    <property type="term" value="C:acetolactate synthase complex"/>
    <property type="evidence" value="ECO:0007669"/>
    <property type="project" value="TreeGrafter"/>
</dbReference>
<evidence type="ECO:0000256" key="8">
    <source>
        <dbReference type="ARBA" id="ARBA00022827"/>
    </source>
</evidence>
<dbReference type="GO" id="GO:0044272">
    <property type="term" value="P:sulfur compound biosynthetic process"/>
    <property type="evidence" value="ECO:0007669"/>
    <property type="project" value="UniProtKB-ARBA"/>
</dbReference>
<dbReference type="FunFam" id="3.40.50.1220:FF:000008">
    <property type="entry name" value="Acetolactate synthase"/>
    <property type="match status" value="1"/>
</dbReference>
<evidence type="ECO:0000256" key="5">
    <source>
        <dbReference type="ARBA" id="ARBA00022630"/>
    </source>
</evidence>
<evidence type="ECO:0000259" key="14">
    <source>
        <dbReference type="Pfam" id="PF00205"/>
    </source>
</evidence>
<dbReference type="GO" id="GO:0030976">
    <property type="term" value="F:thiamine pyrophosphate binding"/>
    <property type="evidence" value="ECO:0007669"/>
    <property type="project" value="UniProtKB-UniRule"/>
</dbReference>
<dbReference type="GO" id="GO:0009099">
    <property type="term" value="P:L-valine biosynthetic process"/>
    <property type="evidence" value="ECO:0007669"/>
    <property type="project" value="UniProtKB-UniPathway"/>
</dbReference>
<evidence type="ECO:0000259" key="15">
    <source>
        <dbReference type="Pfam" id="PF02775"/>
    </source>
</evidence>
<dbReference type="FunFam" id="3.40.50.970:FF:000016">
    <property type="entry name" value="Acetolactate synthase"/>
    <property type="match status" value="1"/>
</dbReference>
<dbReference type="FunFam" id="3.40.50.970:FF:000007">
    <property type="entry name" value="Acetolactate synthase"/>
    <property type="match status" value="1"/>
</dbReference>
<keyword evidence="5" id="KW-0285">Flavoprotein</keyword>
<evidence type="ECO:0000259" key="16">
    <source>
        <dbReference type="Pfam" id="PF02776"/>
    </source>
</evidence>
<feature type="domain" description="Thiamine pyrophosphate enzyme central" evidence="14">
    <location>
        <begin position="197"/>
        <end position="332"/>
    </location>
</feature>
<evidence type="ECO:0000256" key="1">
    <source>
        <dbReference type="ARBA" id="ARBA00004974"/>
    </source>
</evidence>
<dbReference type="InterPro" id="IPR029035">
    <property type="entry name" value="DHS-like_NAD/FAD-binding_dom"/>
</dbReference>
<dbReference type="InterPro" id="IPR012001">
    <property type="entry name" value="Thiamin_PyroP_enz_TPP-bd_dom"/>
</dbReference>
<comment type="catalytic activity">
    <reaction evidence="12 13">
        <text>2 pyruvate + H(+) = (2S)-2-acetolactate + CO2</text>
        <dbReference type="Rhea" id="RHEA:25249"/>
        <dbReference type="ChEBI" id="CHEBI:15361"/>
        <dbReference type="ChEBI" id="CHEBI:15378"/>
        <dbReference type="ChEBI" id="CHEBI:16526"/>
        <dbReference type="ChEBI" id="CHEBI:58476"/>
        <dbReference type="EC" id="2.2.1.6"/>
    </reaction>
</comment>
<dbReference type="InterPro" id="IPR012000">
    <property type="entry name" value="Thiamin_PyroP_enz_cen_dom"/>
</dbReference>
<feature type="domain" description="Thiamine pyrophosphate enzyme TPP-binding" evidence="15">
    <location>
        <begin position="395"/>
        <end position="543"/>
    </location>
</feature>
<sequence length="594" mass="63993">MKGGEAIIKALIEQGADTVFGYPGGQVLPLYDMIYNSDLNHVLVRHEQSASHAADGFARASGKVGVCIATSGPGATNLVTGIATAYMDSSPVVAITGQVPTHLIGNDAFQEVDMLGIAMPITKHSFQPKNSTDIPAIINSSFEIAKSGRPGPIVIDVPKNVQEQDLDEDISNLDSFSKLSFNTPGYNPTIKGNPRQVKKASKIIAKSSKPIILAGGGVIISGASKELKEFSELIQAPVTTTLLGKGSFPEDSDAYLGMLGMHGRKVANLSLDESDCLIAIGCRFSDRTTGNIADFARNSKVIHIDIDPAEIGKNVEVDVPIVGDAKNILNSLITNIKSLDLKKINENSTEWYNDTLMFKKSCIPRVTYNETPLKPQQVIKEISNALDNDSIITTDVGQHQMWAAHFFNTMKPRKFISSGGLGTMGFGFPSAIGAKVAMPKNDVLAVTGDGGFLMVCQDLATVKDYDIPIIICLFNNRKLGMVYQWQNLFYENRLSHTDLGQTPDFLKLSESFGINAERITKVGETEKAIKAAKKDGEAILLDIVIDKDEELPMVPPGCGITDILGEYKIENDITGISGGHSDTNDTIANKKDGD</sequence>
<evidence type="ECO:0000313" key="18">
    <source>
        <dbReference type="Proteomes" id="UP000658733"/>
    </source>
</evidence>
<keyword evidence="11 13" id="KW-0100">Branched-chain amino acid biosynthesis</keyword>
<evidence type="ECO:0000256" key="3">
    <source>
        <dbReference type="ARBA" id="ARBA00007812"/>
    </source>
</evidence>
<dbReference type="PANTHER" id="PTHR18968:SF13">
    <property type="entry name" value="ACETOLACTATE SYNTHASE CATALYTIC SUBUNIT, MITOCHONDRIAL"/>
    <property type="match status" value="1"/>
</dbReference>
<comment type="pathway">
    <text evidence="1 13">Amino-acid biosynthesis; L-isoleucine biosynthesis; L-isoleucine from 2-oxobutanoate: step 1/4.</text>
</comment>
<evidence type="ECO:0000256" key="4">
    <source>
        <dbReference type="ARBA" id="ARBA00022605"/>
    </source>
</evidence>
<comment type="pathway">
    <text evidence="2 13">Amino-acid biosynthesis; L-valine biosynthesis; L-valine from pyruvate: step 1/4.</text>
</comment>
<evidence type="ECO:0000256" key="9">
    <source>
        <dbReference type="ARBA" id="ARBA00022842"/>
    </source>
</evidence>
<dbReference type="Pfam" id="PF02775">
    <property type="entry name" value="TPP_enzyme_C"/>
    <property type="match status" value="1"/>
</dbReference>
<gene>
    <name evidence="17" type="ORF">ISP01_06315</name>
</gene>
<dbReference type="NCBIfam" id="TIGR00118">
    <property type="entry name" value="acolac_lg"/>
    <property type="match status" value="1"/>
</dbReference>
<dbReference type="GO" id="GO:0003984">
    <property type="term" value="F:acetolactate synthase activity"/>
    <property type="evidence" value="ECO:0007669"/>
    <property type="project" value="UniProtKB-EC"/>
</dbReference>
<dbReference type="Gene3D" id="3.40.50.1220">
    <property type="entry name" value="TPP-binding domain"/>
    <property type="match status" value="1"/>
</dbReference>
<dbReference type="InterPro" id="IPR045229">
    <property type="entry name" value="TPP_enz"/>
</dbReference>
<dbReference type="UniPathway" id="UPA00047">
    <property type="reaction ID" value="UER00055"/>
</dbReference>
<dbReference type="CDD" id="cd07035">
    <property type="entry name" value="TPP_PYR_POX_like"/>
    <property type="match status" value="1"/>
</dbReference>
<evidence type="ECO:0000256" key="2">
    <source>
        <dbReference type="ARBA" id="ARBA00005025"/>
    </source>
</evidence>
<dbReference type="SUPFAM" id="SSF52467">
    <property type="entry name" value="DHS-like NAD/FAD-binding domain"/>
    <property type="match status" value="1"/>
</dbReference>
<dbReference type="EC" id="2.2.1.6" evidence="13"/>
<name>A0A843ADA6_METAZ</name>
<dbReference type="PANTHER" id="PTHR18968">
    <property type="entry name" value="THIAMINE PYROPHOSPHATE ENZYMES"/>
    <property type="match status" value="1"/>
</dbReference>
<dbReference type="InterPro" id="IPR029061">
    <property type="entry name" value="THDP-binding"/>
</dbReference>
<dbReference type="UniPathway" id="UPA00049">
    <property type="reaction ID" value="UER00059"/>
</dbReference>
<dbReference type="Pfam" id="PF00205">
    <property type="entry name" value="TPP_enzyme_M"/>
    <property type="match status" value="1"/>
</dbReference>